<comment type="caution">
    <text evidence="2">The sequence shown here is derived from an EMBL/GenBank/DDBJ whole genome shotgun (WGS) entry which is preliminary data.</text>
</comment>
<evidence type="ECO:0000313" key="3">
    <source>
        <dbReference type="Proteomes" id="UP001589688"/>
    </source>
</evidence>
<evidence type="ECO:0000259" key="1">
    <source>
        <dbReference type="Pfam" id="PF04480"/>
    </source>
</evidence>
<evidence type="ECO:0000313" key="2">
    <source>
        <dbReference type="EMBL" id="MFB9898693.1"/>
    </source>
</evidence>
<keyword evidence="3" id="KW-1185">Reference proteome</keyword>
<dbReference type="InterPro" id="IPR007569">
    <property type="entry name" value="DUF559"/>
</dbReference>
<accession>A0ABV5ZMT3</accession>
<organism evidence="2 3">
    <name type="scientific">Hallella seregens ATCC 51272</name>
    <dbReference type="NCBI Taxonomy" id="1336250"/>
    <lineage>
        <taxon>Bacteria</taxon>
        <taxon>Pseudomonadati</taxon>
        <taxon>Bacteroidota</taxon>
        <taxon>Bacteroidia</taxon>
        <taxon>Bacteroidales</taxon>
        <taxon>Prevotellaceae</taxon>
        <taxon>Hallella</taxon>
    </lineage>
</organism>
<dbReference type="RefSeq" id="WP_084567359.1">
    <property type="nucleotide sequence ID" value="NZ_JADU01000028.1"/>
</dbReference>
<proteinExistence type="predicted"/>
<dbReference type="Pfam" id="PF04480">
    <property type="entry name" value="DUF559"/>
    <property type="match status" value="1"/>
</dbReference>
<feature type="domain" description="DUF559" evidence="1">
    <location>
        <begin position="6"/>
        <end position="46"/>
    </location>
</feature>
<dbReference type="EMBL" id="JBHLZF010000002">
    <property type="protein sequence ID" value="MFB9898693.1"/>
    <property type="molecule type" value="Genomic_DNA"/>
</dbReference>
<gene>
    <name evidence="2" type="ORF">ACFFK8_13075</name>
</gene>
<name>A0ABV5ZMT3_9BACT</name>
<protein>
    <submittedName>
        <fullName evidence="2">DUF559 domain-containing protein</fullName>
    </submittedName>
</protein>
<reference evidence="2 3" key="1">
    <citation type="submission" date="2024-09" db="EMBL/GenBank/DDBJ databases">
        <authorList>
            <person name="Sun Q."/>
            <person name="Mori K."/>
        </authorList>
    </citation>
    <scope>NUCLEOTIDE SEQUENCE [LARGE SCALE GENOMIC DNA]</scope>
    <source>
        <strain evidence="2 3">ATCC 51272</strain>
    </source>
</reference>
<dbReference type="Proteomes" id="UP001589688">
    <property type="component" value="Unassembled WGS sequence"/>
</dbReference>
<sequence length="47" mass="5405">MLQRTGPTEHGCLRTEALETQGFRAIRFTSSEVFNPIEQVIKSIKRQ</sequence>